<dbReference type="InterPro" id="IPR050108">
    <property type="entry name" value="CDK"/>
</dbReference>
<dbReference type="GO" id="GO:0004693">
    <property type="term" value="F:cyclin-dependent protein serine/threonine kinase activity"/>
    <property type="evidence" value="ECO:0007669"/>
    <property type="project" value="UniProtKB-EC"/>
</dbReference>
<dbReference type="PANTHER" id="PTHR24056:SF540">
    <property type="entry name" value="PROTEIN KINASE DOMAIN-CONTAINING PROTEIN"/>
    <property type="match status" value="1"/>
</dbReference>
<evidence type="ECO:0000256" key="9">
    <source>
        <dbReference type="ARBA" id="ARBA00048367"/>
    </source>
</evidence>
<protein>
    <recommendedName>
        <fullName evidence="2">cyclin-dependent kinase</fullName>
        <ecNumber evidence="2">2.7.11.22</ecNumber>
    </recommendedName>
</protein>
<evidence type="ECO:0000256" key="4">
    <source>
        <dbReference type="ARBA" id="ARBA00022679"/>
    </source>
</evidence>
<dbReference type="Gene3D" id="3.30.200.20">
    <property type="entry name" value="Phosphorylase Kinase, domain 1"/>
    <property type="match status" value="1"/>
</dbReference>
<feature type="binding site" evidence="10">
    <location>
        <position position="38"/>
    </location>
    <ligand>
        <name>ATP</name>
        <dbReference type="ChEBI" id="CHEBI:30616"/>
    </ligand>
</feature>
<name>A0AAD4P5X5_PERFH</name>
<evidence type="ECO:0000256" key="6">
    <source>
        <dbReference type="ARBA" id="ARBA00022777"/>
    </source>
</evidence>
<evidence type="ECO:0000256" key="8">
    <source>
        <dbReference type="ARBA" id="ARBA00047811"/>
    </source>
</evidence>
<evidence type="ECO:0000256" key="11">
    <source>
        <dbReference type="RuleBase" id="RU000304"/>
    </source>
</evidence>
<keyword evidence="4" id="KW-0808">Transferase</keyword>
<keyword evidence="6" id="KW-0418">Kinase</keyword>
<evidence type="ECO:0000259" key="12">
    <source>
        <dbReference type="PROSITE" id="PS50011"/>
    </source>
</evidence>
<evidence type="ECO:0000256" key="1">
    <source>
        <dbReference type="ARBA" id="ARBA00006485"/>
    </source>
</evidence>
<dbReference type="InterPro" id="IPR017441">
    <property type="entry name" value="Protein_kinase_ATP_BS"/>
</dbReference>
<organism evidence="13 14">
    <name type="scientific">Perilla frutescens var. hirtella</name>
    <name type="common">Perilla citriodora</name>
    <name type="synonym">Perilla setoyensis</name>
    <dbReference type="NCBI Taxonomy" id="608512"/>
    <lineage>
        <taxon>Eukaryota</taxon>
        <taxon>Viridiplantae</taxon>
        <taxon>Streptophyta</taxon>
        <taxon>Embryophyta</taxon>
        <taxon>Tracheophyta</taxon>
        <taxon>Spermatophyta</taxon>
        <taxon>Magnoliopsida</taxon>
        <taxon>eudicotyledons</taxon>
        <taxon>Gunneridae</taxon>
        <taxon>Pentapetalae</taxon>
        <taxon>asterids</taxon>
        <taxon>lamiids</taxon>
        <taxon>Lamiales</taxon>
        <taxon>Lamiaceae</taxon>
        <taxon>Nepetoideae</taxon>
        <taxon>Elsholtzieae</taxon>
        <taxon>Perilla</taxon>
    </lineage>
</organism>
<dbReference type="GO" id="GO:0010468">
    <property type="term" value="P:regulation of gene expression"/>
    <property type="evidence" value="ECO:0007669"/>
    <property type="project" value="TreeGrafter"/>
</dbReference>
<gene>
    <name evidence="13" type="ORF">C2S53_016165</name>
</gene>
<dbReference type="SUPFAM" id="SSF56112">
    <property type="entry name" value="Protein kinase-like (PK-like)"/>
    <property type="match status" value="1"/>
</dbReference>
<feature type="domain" description="Protein kinase" evidence="12">
    <location>
        <begin position="9"/>
        <end position="292"/>
    </location>
</feature>
<comment type="similarity">
    <text evidence="1">Belongs to the protein kinase superfamily. CMGC Ser/Thr protein kinase family. CDC2/CDKX subfamily.</text>
</comment>
<dbReference type="PROSITE" id="PS50011">
    <property type="entry name" value="PROTEIN_KINASE_DOM"/>
    <property type="match status" value="1"/>
</dbReference>
<dbReference type="EC" id="2.7.11.22" evidence="2"/>
<accession>A0AAD4P5X5</accession>
<dbReference type="GO" id="GO:0005634">
    <property type="term" value="C:nucleus"/>
    <property type="evidence" value="ECO:0007669"/>
    <property type="project" value="TreeGrafter"/>
</dbReference>
<dbReference type="PROSITE" id="PS00107">
    <property type="entry name" value="PROTEIN_KINASE_ATP"/>
    <property type="match status" value="1"/>
</dbReference>
<dbReference type="FunFam" id="3.30.200.20:FF:000124">
    <property type="entry name" value="Cyclin-dependent kinase 4"/>
    <property type="match status" value="1"/>
</dbReference>
<comment type="catalytic activity">
    <reaction evidence="9">
        <text>L-seryl-[protein] + ATP = O-phospho-L-seryl-[protein] + ADP + H(+)</text>
        <dbReference type="Rhea" id="RHEA:17989"/>
        <dbReference type="Rhea" id="RHEA-COMP:9863"/>
        <dbReference type="Rhea" id="RHEA-COMP:11604"/>
        <dbReference type="ChEBI" id="CHEBI:15378"/>
        <dbReference type="ChEBI" id="CHEBI:29999"/>
        <dbReference type="ChEBI" id="CHEBI:30616"/>
        <dbReference type="ChEBI" id="CHEBI:83421"/>
        <dbReference type="ChEBI" id="CHEBI:456216"/>
        <dbReference type="EC" id="2.7.11.22"/>
    </reaction>
</comment>
<proteinExistence type="inferred from homology"/>
<keyword evidence="7 10" id="KW-0067">ATP-binding</keyword>
<comment type="catalytic activity">
    <reaction evidence="8">
        <text>L-threonyl-[protein] + ATP = O-phospho-L-threonyl-[protein] + ADP + H(+)</text>
        <dbReference type="Rhea" id="RHEA:46608"/>
        <dbReference type="Rhea" id="RHEA-COMP:11060"/>
        <dbReference type="Rhea" id="RHEA-COMP:11605"/>
        <dbReference type="ChEBI" id="CHEBI:15378"/>
        <dbReference type="ChEBI" id="CHEBI:30013"/>
        <dbReference type="ChEBI" id="CHEBI:30616"/>
        <dbReference type="ChEBI" id="CHEBI:61977"/>
        <dbReference type="ChEBI" id="CHEBI:456216"/>
        <dbReference type="EC" id="2.7.11.22"/>
    </reaction>
</comment>
<dbReference type="InterPro" id="IPR000719">
    <property type="entry name" value="Prot_kinase_dom"/>
</dbReference>
<dbReference type="FunFam" id="1.10.510.10:FF:000624">
    <property type="entry name" value="Mitogen-activated protein kinase"/>
    <property type="match status" value="1"/>
</dbReference>
<dbReference type="SMART" id="SM00220">
    <property type="entry name" value="S_TKc"/>
    <property type="match status" value="1"/>
</dbReference>
<evidence type="ECO:0000256" key="2">
    <source>
        <dbReference type="ARBA" id="ARBA00012425"/>
    </source>
</evidence>
<evidence type="ECO:0000256" key="3">
    <source>
        <dbReference type="ARBA" id="ARBA00022527"/>
    </source>
</evidence>
<reference evidence="13 14" key="1">
    <citation type="journal article" date="2021" name="Nat. Commun.">
        <title>Incipient diploidization of the medicinal plant Perilla within 10,000 years.</title>
        <authorList>
            <person name="Zhang Y."/>
            <person name="Shen Q."/>
            <person name="Leng L."/>
            <person name="Zhang D."/>
            <person name="Chen S."/>
            <person name="Shi Y."/>
            <person name="Ning Z."/>
            <person name="Chen S."/>
        </authorList>
    </citation>
    <scope>NUCLEOTIDE SEQUENCE [LARGE SCALE GENOMIC DNA]</scope>
    <source>
        <strain evidence="14">cv. PC099</strain>
    </source>
</reference>
<keyword evidence="14" id="KW-1185">Reference proteome</keyword>
<evidence type="ECO:0000313" key="14">
    <source>
        <dbReference type="Proteomes" id="UP001190926"/>
    </source>
</evidence>
<dbReference type="InterPro" id="IPR008271">
    <property type="entry name" value="Ser/Thr_kinase_AS"/>
</dbReference>
<comment type="caution">
    <text evidence="13">The sequence shown here is derived from an EMBL/GenBank/DDBJ whole genome shotgun (WGS) entry which is preliminary data.</text>
</comment>
<dbReference type="InterPro" id="IPR011009">
    <property type="entry name" value="Kinase-like_dom_sf"/>
</dbReference>
<dbReference type="GO" id="GO:0007165">
    <property type="term" value="P:signal transduction"/>
    <property type="evidence" value="ECO:0007669"/>
    <property type="project" value="TreeGrafter"/>
</dbReference>
<dbReference type="GO" id="GO:0030332">
    <property type="term" value="F:cyclin binding"/>
    <property type="evidence" value="ECO:0007669"/>
    <property type="project" value="TreeGrafter"/>
</dbReference>
<evidence type="ECO:0000313" key="13">
    <source>
        <dbReference type="EMBL" id="KAH6827022.1"/>
    </source>
</evidence>
<dbReference type="Pfam" id="PF00069">
    <property type="entry name" value="Pkinase"/>
    <property type="match status" value="1"/>
</dbReference>
<dbReference type="GO" id="GO:0005737">
    <property type="term" value="C:cytoplasm"/>
    <property type="evidence" value="ECO:0007669"/>
    <property type="project" value="TreeGrafter"/>
</dbReference>
<dbReference type="GO" id="GO:0000082">
    <property type="term" value="P:G1/S transition of mitotic cell cycle"/>
    <property type="evidence" value="ECO:0007669"/>
    <property type="project" value="TreeGrafter"/>
</dbReference>
<evidence type="ECO:0000256" key="7">
    <source>
        <dbReference type="ARBA" id="ARBA00022840"/>
    </source>
</evidence>
<dbReference type="PANTHER" id="PTHR24056">
    <property type="entry name" value="CELL DIVISION PROTEIN KINASE"/>
    <property type="match status" value="1"/>
</dbReference>
<sequence length="299" mass="34054">MADWNDARFQEHHLIGQGAYGEVYRCYATQFDSIVAVKRIQYESKSDGLPSVILREISVLKELDHPNVVRLLDVIEEPNGVKLVFEYLNCDLSKLIIKDVSMKSHLIKNFLFQILLGVSYCHSQKILHRDLKPENLLLDLQTNKIKIADFGHTRTFDTALPEYSIDVTTVHYKAPELLLSTRQSTTAVDIWSVGCIFAEMVMGKRLFPGSVDFIVLRKIIRIFDVPSEEEWKGVTAACLELLSDKTLPPHKYDLTDLVSGLEPEGLNLLSRMLCFLPSERITACEALKHQYFEGLQPSQ</sequence>
<dbReference type="GO" id="GO:0051445">
    <property type="term" value="P:regulation of meiotic cell cycle"/>
    <property type="evidence" value="ECO:0007669"/>
    <property type="project" value="TreeGrafter"/>
</dbReference>
<keyword evidence="5 10" id="KW-0547">Nucleotide-binding</keyword>
<dbReference type="EMBL" id="SDAM02000154">
    <property type="protein sequence ID" value="KAH6827022.1"/>
    <property type="molecule type" value="Genomic_DNA"/>
</dbReference>
<dbReference type="Gene3D" id="1.10.510.10">
    <property type="entry name" value="Transferase(Phosphotransferase) domain 1"/>
    <property type="match status" value="1"/>
</dbReference>
<keyword evidence="3 11" id="KW-0723">Serine/threonine-protein kinase</keyword>
<evidence type="ECO:0000256" key="10">
    <source>
        <dbReference type="PROSITE-ProRule" id="PRU10141"/>
    </source>
</evidence>
<dbReference type="PROSITE" id="PS00108">
    <property type="entry name" value="PROTEIN_KINASE_ST"/>
    <property type="match status" value="1"/>
</dbReference>
<dbReference type="GO" id="GO:0005524">
    <property type="term" value="F:ATP binding"/>
    <property type="evidence" value="ECO:0007669"/>
    <property type="project" value="UniProtKB-UniRule"/>
</dbReference>
<dbReference type="GO" id="GO:0000307">
    <property type="term" value="C:cyclin-dependent protein kinase holoenzyme complex"/>
    <property type="evidence" value="ECO:0007669"/>
    <property type="project" value="TreeGrafter"/>
</dbReference>
<dbReference type="GO" id="GO:0010389">
    <property type="term" value="P:regulation of G2/M transition of mitotic cell cycle"/>
    <property type="evidence" value="ECO:0007669"/>
    <property type="project" value="TreeGrafter"/>
</dbReference>
<dbReference type="AlphaFoldDB" id="A0AAD4P5X5"/>
<dbReference type="Proteomes" id="UP001190926">
    <property type="component" value="Unassembled WGS sequence"/>
</dbReference>
<evidence type="ECO:0000256" key="5">
    <source>
        <dbReference type="ARBA" id="ARBA00022741"/>
    </source>
</evidence>